<dbReference type="OrthoDB" id="7375392at2"/>
<evidence type="ECO:0000313" key="6">
    <source>
        <dbReference type="EMBL" id="RJF86361.1"/>
    </source>
</evidence>
<keyword evidence="3 4" id="KW-0732">Signal</keyword>
<feature type="domain" description="SsuA/THI5-like" evidence="5">
    <location>
        <begin position="42"/>
        <end position="250"/>
    </location>
</feature>
<dbReference type="PANTHER" id="PTHR30024">
    <property type="entry name" value="ALIPHATIC SULFONATES-BINDING PROTEIN-RELATED"/>
    <property type="match status" value="1"/>
</dbReference>
<dbReference type="Proteomes" id="UP000284605">
    <property type="component" value="Unassembled WGS sequence"/>
</dbReference>
<sequence length="339" mass="35415">MKKFFATALITAVLGLLSLGQASAKDVPTVRYGVYDPGFDSGFLLMAREKGFWEAQGVKVEVITFKSASQAFPAFIAGEIDVVQANPSEALLASAKGADIKFIGSTMPGLNYTIYSKPKFQTLADLSGATIGVGGPAALPAVVAKAMLMAKGVDLASVTFANSGGSPDRYRAVVNGLVDAASSPSDYIGRAEADKVKVLAMAKDVVPDYPRYALITSSAFLHTENGEGVVGLIAGLIQGMRYAVDHPDEANALSAATVGGLAPDDPSILAAYREFKEGGYLALNGEIPVKQMKYLADLQAKLGISSAPVNVDPLVDDSYRQQAVARVGTVKSTYYGGVE</sequence>
<dbReference type="InterPro" id="IPR015168">
    <property type="entry name" value="SsuA/THI5"/>
</dbReference>
<dbReference type="PANTHER" id="PTHR30024:SF47">
    <property type="entry name" value="TAURINE-BINDING PERIPLASMIC PROTEIN"/>
    <property type="match status" value="1"/>
</dbReference>
<organism evidence="6 7">
    <name type="scientific">Oleomonas cavernae</name>
    <dbReference type="NCBI Taxonomy" id="2320859"/>
    <lineage>
        <taxon>Bacteria</taxon>
        <taxon>Pseudomonadati</taxon>
        <taxon>Pseudomonadota</taxon>
        <taxon>Alphaproteobacteria</taxon>
        <taxon>Acetobacterales</taxon>
        <taxon>Acetobacteraceae</taxon>
        <taxon>Oleomonas</taxon>
    </lineage>
</organism>
<keyword evidence="7" id="KW-1185">Reference proteome</keyword>
<dbReference type="SUPFAM" id="SSF53850">
    <property type="entry name" value="Periplasmic binding protein-like II"/>
    <property type="match status" value="1"/>
</dbReference>
<comment type="similarity">
    <text evidence="2">Belongs to the bacterial solute-binding protein SsuA/TauA family.</text>
</comment>
<feature type="signal peptide" evidence="4">
    <location>
        <begin position="1"/>
        <end position="24"/>
    </location>
</feature>
<comment type="caution">
    <text evidence="6">The sequence shown here is derived from an EMBL/GenBank/DDBJ whole genome shotgun (WGS) entry which is preliminary data.</text>
</comment>
<proteinExistence type="inferred from homology"/>
<name>A0A418W8L8_9PROT</name>
<evidence type="ECO:0000256" key="1">
    <source>
        <dbReference type="ARBA" id="ARBA00004418"/>
    </source>
</evidence>
<comment type="subcellular location">
    <subcellularLocation>
        <location evidence="1">Periplasm</location>
    </subcellularLocation>
</comment>
<dbReference type="EMBL" id="QYUK01000011">
    <property type="protein sequence ID" value="RJF86361.1"/>
    <property type="molecule type" value="Genomic_DNA"/>
</dbReference>
<evidence type="ECO:0000313" key="7">
    <source>
        <dbReference type="Proteomes" id="UP000284605"/>
    </source>
</evidence>
<gene>
    <name evidence="6" type="ORF">D3874_04420</name>
</gene>
<dbReference type="Gene3D" id="3.40.190.10">
    <property type="entry name" value="Periplasmic binding protein-like II"/>
    <property type="match status" value="2"/>
</dbReference>
<dbReference type="RefSeq" id="WP_119777000.1">
    <property type="nucleotide sequence ID" value="NZ_QYUK01000011.1"/>
</dbReference>
<evidence type="ECO:0000259" key="5">
    <source>
        <dbReference type="Pfam" id="PF09084"/>
    </source>
</evidence>
<dbReference type="Pfam" id="PF09084">
    <property type="entry name" value="NMT1"/>
    <property type="match status" value="1"/>
</dbReference>
<evidence type="ECO:0000256" key="3">
    <source>
        <dbReference type="ARBA" id="ARBA00022729"/>
    </source>
</evidence>
<feature type="chain" id="PRO_5019493658" evidence="4">
    <location>
        <begin position="25"/>
        <end position="339"/>
    </location>
</feature>
<dbReference type="AlphaFoldDB" id="A0A418W8L8"/>
<accession>A0A418W8L8</accession>
<protein>
    <submittedName>
        <fullName evidence="6">ABC transporter substrate-binding protein</fullName>
    </submittedName>
</protein>
<evidence type="ECO:0000256" key="2">
    <source>
        <dbReference type="ARBA" id="ARBA00010742"/>
    </source>
</evidence>
<dbReference type="GO" id="GO:0042597">
    <property type="term" value="C:periplasmic space"/>
    <property type="evidence" value="ECO:0007669"/>
    <property type="project" value="UniProtKB-SubCell"/>
</dbReference>
<reference evidence="6 7" key="1">
    <citation type="submission" date="2018-09" db="EMBL/GenBank/DDBJ databases">
        <authorList>
            <person name="Zhu H."/>
        </authorList>
    </citation>
    <scope>NUCLEOTIDE SEQUENCE [LARGE SCALE GENOMIC DNA]</scope>
    <source>
        <strain evidence="6 7">K1W22B-8</strain>
    </source>
</reference>
<evidence type="ECO:0000256" key="4">
    <source>
        <dbReference type="SAM" id="SignalP"/>
    </source>
</evidence>